<evidence type="ECO:0000256" key="2">
    <source>
        <dbReference type="ARBA" id="ARBA00022603"/>
    </source>
</evidence>
<evidence type="ECO:0000256" key="3">
    <source>
        <dbReference type="ARBA" id="ARBA00022679"/>
    </source>
</evidence>
<dbReference type="EMBL" id="OKRB01000129">
    <property type="protein sequence ID" value="SPE28715.1"/>
    <property type="molecule type" value="Genomic_DNA"/>
</dbReference>
<sequence length="255" mass="28537">MTEHSGRFTGKAAEYAQYRERYHPDVVLPLLREWCGLTAEWTVADIGAGTGMVGDLFRANGNRVIAIEPNAEMRDACASLHADDGLYDVLEGSAEMTGLPDASVEMIAVGRALHWFDVEAALVEFRRVLKARGWVAILACGRKEDGREENVEFKKLMQTKTGRDLYLDPLLAVYRRLDTLFAGGRFFHADVPGELRLEWDELRGLTLSLSHAPMPSSAAFADFETELRGYFDRFEQDGRVTMTSCTWMSAGQFAE</sequence>
<dbReference type="Gene3D" id="3.40.50.150">
    <property type="entry name" value="Vaccinia Virus protein VP39"/>
    <property type="match status" value="1"/>
</dbReference>
<dbReference type="SUPFAM" id="SSF53335">
    <property type="entry name" value="S-adenosyl-L-methionine-dependent methyltransferases"/>
    <property type="match status" value="1"/>
</dbReference>
<dbReference type="Proteomes" id="UP000239735">
    <property type="component" value="Unassembled WGS sequence"/>
</dbReference>
<dbReference type="InterPro" id="IPR029063">
    <property type="entry name" value="SAM-dependent_MTases_sf"/>
</dbReference>
<evidence type="ECO:0000313" key="6">
    <source>
        <dbReference type="Proteomes" id="UP000239735"/>
    </source>
</evidence>
<dbReference type="OrthoDB" id="9797252at2"/>
<dbReference type="AlphaFoldDB" id="A0A2N9LZS1"/>
<dbReference type="PANTHER" id="PTHR44942">
    <property type="entry name" value="METHYLTRANSF_11 DOMAIN-CONTAINING PROTEIN"/>
    <property type="match status" value="1"/>
</dbReference>
<dbReference type="GO" id="GO:0032259">
    <property type="term" value="P:methylation"/>
    <property type="evidence" value="ECO:0007669"/>
    <property type="project" value="UniProtKB-KW"/>
</dbReference>
<gene>
    <name evidence="5" type="ORF">SBA5_690001</name>
</gene>
<reference evidence="6" key="1">
    <citation type="submission" date="2018-02" db="EMBL/GenBank/DDBJ databases">
        <authorList>
            <person name="Hausmann B."/>
        </authorList>
    </citation>
    <scope>NUCLEOTIDE SEQUENCE [LARGE SCALE GENOMIC DNA]</scope>
    <source>
        <strain evidence="6">Peat soil MAG SbA5</strain>
    </source>
</reference>
<evidence type="ECO:0000313" key="5">
    <source>
        <dbReference type="EMBL" id="SPE28715.1"/>
    </source>
</evidence>
<evidence type="ECO:0000259" key="4">
    <source>
        <dbReference type="Pfam" id="PF08241"/>
    </source>
</evidence>
<accession>A0A2N9LZS1</accession>
<dbReference type="InterPro" id="IPR013216">
    <property type="entry name" value="Methyltransf_11"/>
</dbReference>
<dbReference type="CDD" id="cd02440">
    <property type="entry name" value="AdoMet_MTases"/>
    <property type="match status" value="1"/>
</dbReference>
<organism evidence="5 6">
    <name type="scientific">Candidatus Sulfuritelmatomonas gaucii</name>
    <dbReference type="NCBI Taxonomy" id="2043161"/>
    <lineage>
        <taxon>Bacteria</taxon>
        <taxon>Pseudomonadati</taxon>
        <taxon>Acidobacteriota</taxon>
        <taxon>Terriglobia</taxon>
        <taxon>Terriglobales</taxon>
        <taxon>Acidobacteriaceae</taxon>
        <taxon>Candidatus Sulfuritelmatomonas</taxon>
    </lineage>
</organism>
<evidence type="ECO:0000256" key="1">
    <source>
        <dbReference type="ARBA" id="ARBA00008361"/>
    </source>
</evidence>
<dbReference type="Pfam" id="PF08241">
    <property type="entry name" value="Methyltransf_11"/>
    <property type="match status" value="1"/>
</dbReference>
<name>A0A2N9LZS1_9BACT</name>
<proteinExistence type="inferred from homology"/>
<dbReference type="PANTHER" id="PTHR44942:SF4">
    <property type="entry name" value="METHYLTRANSFERASE TYPE 11 DOMAIN-CONTAINING PROTEIN"/>
    <property type="match status" value="1"/>
</dbReference>
<comment type="similarity">
    <text evidence="1">Belongs to the methyltransferase superfamily.</text>
</comment>
<dbReference type="GO" id="GO:0008757">
    <property type="term" value="F:S-adenosylmethionine-dependent methyltransferase activity"/>
    <property type="evidence" value="ECO:0007669"/>
    <property type="project" value="InterPro"/>
</dbReference>
<keyword evidence="2 5" id="KW-0489">Methyltransferase</keyword>
<keyword evidence="3 5" id="KW-0808">Transferase</keyword>
<feature type="domain" description="Methyltransferase type 11" evidence="4">
    <location>
        <begin position="45"/>
        <end position="137"/>
    </location>
</feature>
<protein>
    <submittedName>
        <fullName evidence="5">Methyltransferase type 11</fullName>
    </submittedName>
</protein>
<dbReference type="InterPro" id="IPR051052">
    <property type="entry name" value="Diverse_substrate_MTase"/>
</dbReference>